<accession>A0A382BGB7</accession>
<evidence type="ECO:0000313" key="2">
    <source>
        <dbReference type="EMBL" id="SVB12848.1"/>
    </source>
</evidence>
<gene>
    <name evidence="2" type="ORF">METZ01_LOCUS165702</name>
</gene>
<dbReference type="Gene3D" id="2.20.110.10">
    <property type="entry name" value="Histone H3 K4-specific methyltransferase SET7/9 N-terminal domain"/>
    <property type="match status" value="3"/>
</dbReference>
<dbReference type="AlphaFoldDB" id="A0A382BGB7"/>
<sequence length="197" mass="22634">MVNLFQFRPLAISLFLFSLKSFSLPVCPDDPSKVWDMCSGSYLYDGGEMYSGEWKDNLYHGEGVFFYSNGDRFIGFFEKDIPHGYGTYSYLSGDLYVGQWVEGKRQGKGSYAHRINEWENDLYVGDFIEDKKEGVGIYTYSDGVKYIGEFKDDVKHGKGKYLYLNGESEEIECFMDSCKAIVSLPDTGEFKIKRPNR</sequence>
<dbReference type="GO" id="GO:0005829">
    <property type="term" value="C:cytosol"/>
    <property type="evidence" value="ECO:0007669"/>
    <property type="project" value="TreeGrafter"/>
</dbReference>
<dbReference type="SUPFAM" id="SSF82185">
    <property type="entry name" value="Histone H3 K4-specific methyltransferase SET7/9 N-terminal domain"/>
    <property type="match status" value="2"/>
</dbReference>
<dbReference type="EMBL" id="UINC01029697">
    <property type="protein sequence ID" value="SVB12848.1"/>
    <property type="molecule type" value="Genomic_DNA"/>
</dbReference>
<proteinExistence type="predicted"/>
<evidence type="ECO:0000256" key="1">
    <source>
        <dbReference type="ARBA" id="ARBA00022737"/>
    </source>
</evidence>
<dbReference type="InterPro" id="IPR003409">
    <property type="entry name" value="MORN"/>
</dbReference>
<protein>
    <recommendedName>
        <fullName evidence="3">MORN repeat-containing protein</fullName>
    </recommendedName>
</protein>
<dbReference type="SMART" id="SM00698">
    <property type="entry name" value="MORN"/>
    <property type="match status" value="5"/>
</dbReference>
<reference evidence="2" key="1">
    <citation type="submission" date="2018-05" db="EMBL/GenBank/DDBJ databases">
        <authorList>
            <person name="Lanie J.A."/>
            <person name="Ng W.-L."/>
            <person name="Kazmierczak K.M."/>
            <person name="Andrzejewski T.M."/>
            <person name="Davidsen T.M."/>
            <person name="Wayne K.J."/>
            <person name="Tettelin H."/>
            <person name="Glass J.I."/>
            <person name="Rusch D."/>
            <person name="Podicherti R."/>
            <person name="Tsui H.-C.T."/>
            <person name="Winkler M.E."/>
        </authorList>
    </citation>
    <scope>NUCLEOTIDE SEQUENCE</scope>
</reference>
<organism evidence="2">
    <name type="scientific">marine metagenome</name>
    <dbReference type="NCBI Taxonomy" id="408172"/>
    <lineage>
        <taxon>unclassified sequences</taxon>
        <taxon>metagenomes</taxon>
        <taxon>ecological metagenomes</taxon>
    </lineage>
</organism>
<dbReference type="PANTHER" id="PTHR43215">
    <property type="entry name" value="RADIAL SPOKE HEAD 1 HOMOLOG"/>
    <property type="match status" value="1"/>
</dbReference>
<evidence type="ECO:0008006" key="3">
    <source>
        <dbReference type="Google" id="ProtNLM"/>
    </source>
</evidence>
<keyword evidence="1" id="KW-0677">Repeat</keyword>
<name>A0A382BGB7_9ZZZZ</name>
<dbReference type="PANTHER" id="PTHR43215:SF14">
    <property type="entry name" value="RADIAL SPOKE HEAD 1 HOMOLOG"/>
    <property type="match status" value="1"/>
</dbReference>
<dbReference type="Pfam" id="PF02493">
    <property type="entry name" value="MORN"/>
    <property type="match status" value="5"/>
</dbReference>